<evidence type="ECO:0000313" key="3">
    <source>
        <dbReference type="Proteomes" id="UP001054252"/>
    </source>
</evidence>
<dbReference type="Proteomes" id="UP001054252">
    <property type="component" value="Unassembled WGS sequence"/>
</dbReference>
<feature type="compositionally biased region" description="Basic and acidic residues" evidence="1">
    <location>
        <begin position="23"/>
        <end position="33"/>
    </location>
</feature>
<dbReference type="AlphaFoldDB" id="A0AAV5HMN0"/>
<feature type="region of interest" description="Disordered" evidence="1">
    <location>
        <begin position="1"/>
        <end position="33"/>
    </location>
</feature>
<evidence type="ECO:0000256" key="1">
    <source>
        <dbReference type="SAM" id="MobiDB-lite"/>
    </source>
</evidence>
<dbReference type="EMBL" id="BPVZ01000002">
    <property type="protein sequence ID" value="GKU88020.1"/>
    <property type="molecule type" value="Genomic_DNA"/>
</dbReference>
<protein>
    <submittedName>
        <fullName evidence="2">Uncharacterized protein</fullName>
    </submittedName>
</protein>
<keyword evidence="3" id="KW-1185">Reference proteome</keyword>
<organism evidence="2 3">
    <name type="scientific">Rubroshorea leprosula</name>
    <dbReference type="NCBI Taxonomy" id="152421"/>
    <lineage>
        <taxon>Eukaryota</taxon>
        <taxon>Viridiplantae</taxon>
        <taxon>Streptophyta</taxon>
        <taxon>Embryophyta</taxon>
        <taxon>Tracheophyta</taxon>
        <taxon>Spermatophyta</taxon>
        <taxon>Magnoliopsida</taxon>
        <taxon>eudicotyledons</taxon>
        <taxon>Gunneridae</taxon>
        <taxon>Pentapetalae</taxon>
        <taxon>rosids</taxon>
        <taxon>malvids</taxon>
        <taxon>Malvales</taxon>
        <taxon>Dipterocarpaceae</taxon>
        <taxon>Rubroshorea</taxon>
    </lineage>
</organism>
<proteinExistence type="predicted"/>
<name>A0AAV5HMN0_9ROSI</name>
<gene>
    <name evidence="2" type="ORF">SLEP1_g2335</name>
</gene>
<reference evidence="2 3" key="1">
    <citation type="journal article" date="2021" name="Commun. Biol.">
        <title>The genome of Shorea leprosula (Dipterocarpaceae) highlights the ecological relevance of drought in aseasonal tropical rainforests.</title>
        <authorList>
            <person name="Ng K.K.S."/>
            <person name="Kobayashi M.J."/>
            <person name="Fawcett J.A."/>
            <person name="Hatakeyama M."/>
            <person name="Paape T."/>
            <person name="Ng C.H."/>
            <person name="Ang C.C."/>
            <person name="Tnah L.H."/>
            <person name="Lee C.T."/>
            <person name="Nishiyama T."/>
            <person name="Sese J."/>
            <person name="O'Brien M.J."/>
            <person name="Copetti D."/>
            <person name="Mohd Noor M.I."/>
            <person name="Ong R.C."/>
            <person name="Putra M."/>
            <person name="Sireger I.Z."/>
            <person name="Indrioko S."/>
            <person name="Kosugi Y."/>
            <person name="Izuno A."/>
            <person name="Isagi Y."/>
            <person name="Lee S.L."/>
            <person name="Shimizu K.K."/>
        </authorList>
    </citation>
    <scope>NUCLEOTIDE SEQUENCE [LARGE SCALE GENOMIC DNA]</scope>
    <source>
        <strain evidence="2">214</strain>
    </source>
</reference>
<sequence>MQEILSLGQERNPANCTINGDGSVKRYEDTEQK</sequence>
<evidence type="ECO:0000313" key="2">
    <source>
        <dbReference type="EMBL" id="GKU88020.1"/>
    </source>
</evidence>
<accession>A0AAV5HMN0</accession>
<comment type="caution">
    <text evidence="2">The sequence shown here is derived from an EMBL/GenBank/DDBJ whole genome shotgun (WGS) entry which is preliminary data.</text>
</comment>